<dbReference type="VEuPathDB" id="FungiDB:MGYG_01057"/>
<reference evidence="3" key="1">
    <citation type="journal article" date="2012" name="MBio">
        <title>Comparative genome analysis of Trichophyton rubrum and related dermatophytes reveals candidate genes involved in infection.</title>
        <authorList>
            <person name="Martinez D.A."/>
            <person name="Oliver B.G."/>
            <person name="Graeser Y."/>
            <person name="Goldberg J.M."/>
            <person name="Li W."/>
            <person name="Martinez-Rossi N.M."/>
            <person name="Monod M."/>
            <person name="Shelest E."/>
            <person name="Barton R.C."/>
            <person name="Birch E."/>
            <person name="Brakhage A.A."/>
            <person name="Chen Z."/>
            <person name="Gurr S.J."/>
            <person name="Heiman D."/>
            <person name="Heitman J."/>
            <person name="Kosti I."/>
            <person name="Rossi A."/>
            <person name="Saif S."/>
            <person name="Samalova M."/>
            <person name="Saunders C.W."/>
            <person name="Shea T."/>
            <person name="Summerbell R.C."/>
            <person name="Xu J."/>
            <person name="Young S."/>
            <person name="Zeng Q."/>
            <person name="Birren B.W."/>
            <person name="Cuomo C.A."/>
            <person name="White T.C."/>
        </authorList>
    </citation>
    <scope>NUCLEOTIDE SEQUENCE [LARGE SCALE GENOMIC DNA]</scope>
    <source>
        <strain evidence="3">ATCC MYA-4604 / CBS 118893</strain>
    </source>
</reference>
<keyword evidence="3" id="KW-1185">Reference proteome</keyword>
<dbReference type="EMBL" id="DS989822">
    <property type="protein sequence ID" value="EFQ98020.1"/>
    <property type="molecule type" value="Genomic_DNA"/>
</dbReference>
<dbReference type="RefSeq" id="XP_003176972.1">
    <property type="nucleotide sequence ID" value="XM_003176924.1"/>
</dbReference>
<evidence type="ECO:0000256" key="1">
    <source>
        <dbReference type="SAM" id="MobiDB-lite"/>
    </source>
</evidence>
<dbReference type="AlphaFoldDB" id="E5QYE4"/>
<accession>E5QYE4</accession>
<dbReference type="HOGENOM" id="CLU_1660285_0_0_1"/>
<dbReference type="GeneID" id="10032296"/>
<proteinExistence type="predicted"/>
<feature type="region of interest" description="Disordered" evidence="1">
    <location>
        <begin position="104"/>
        <end position="159"/>
    </location>
</feature>
<dbReference type="Proteomes" id="UP000002669">
    <property type="component" value="Unassembled WGS sequence"/>
</dbReference>
<gene>
    <name evidence="2" type="ORF">MGYG_01057</name>
</gene>
<feature type="compositionally biased region" description="Polar residues" evidence="1">
    <location>
        <begin position="141"/>
        <end position="159"/>
    </location>
</feature>
<protein>
    <submittedName>
        <fullName evidence="2">Uncharacterized protein</fullName>
    </submittedName>
</protein>
<sequence>MRVYGTGNTGHKGPMSQLRAHSERQFKGEKKALASAYPWIGGTVRGHALAYILRIPIHIDAGSSGQRDSPDLLPLRLLIPSYERHSTPALRSRAIFEMNIEDFETSPQAPLDGGDKATPSNSPGKKAKGSGSDFPSIPRGSFSTSASKSPSQHGKNQQQ</sequence>
<name>E5QYE4_ARTGP</name>
<evidence type="ECO:0000313" key="3">
    <source>
        <dbReference type="Proteomes" id="UP000002669"/>
    </source>
</evidence>
<dbReference type="InParanoid" id="E5QYE4"/>
<organism evidence="3">
    <name type="scientific">Arthroderma gypseum (strain ATCC MYA-4604 / CBS 118893)</name>
    <name type="common">Microsporum gypseum</name>
    <dbReference type="NCBI Taxonomy" id="535722"/>
    <lineage>
        <taxon>Eukaryota</taxon>
        <taxon>Fungi</taxon>
        <taxon>Dikarya</taxon>
        <taxon>Ascomycota</taxon>
        <taxon>Pezizomycotina</taxon>
        <taxon>Eurotiomycetes</taxon>
        <taxon>Eurotiomycetidae</taxon>
        <taxon>Onygenales</taxon>
        <taxon>Arthrodermataceae</taxon>
        <taxon>Nannizzia</taxon>
    </lineage>
</organism>
<evidence type="ECO:0000313" key="2">
    <source>
        <dbReference type="EMBL" id="EFQ98020.1"/>
    </source>
</evidence>